<dbReference type="AlphaFoldDB" id="A0A0K1Q525"/>
<dbReference type="EMBL" id="CP012333">
    <property type="protein sequence ID" value="AKV00752.1"/>
    <property type="molecule type" value="Genomic_DNA"/>
</dbReference>
<feature type="region of interest" description="Disordered" evidence="1">
    <location>
        <begin position="138"/>
        <end position="205"/>
    </location>
</feature>
<proteinExistence type="predicted"/>
<feature type="compositionally biased region" description="Basic and acidic residues" evidence="1">
    <location>
        <begin position="183"/>
        <end position="197"/>
    </location>
</feature>
<dbReference type="Proteomes" id="UP000064967">
    <property type="component" value="Chromosome"/>
</dbReference>
<dbReference type="RefSeq" id="WP_146651985.1">
    <property type="nucleotide sequence ID" value="NZ_CP012333.1"/>
</dbReference>
<accession>A0A0K1Q525</accession>
<name>A0A0K1Q525_9BACT</name>
<gene>
    <name evidence="2" type="ORF">AKJ09_07415</name>
</gene>
<evidence type="ECO:0000313" key="3">
    <source>
        <dbReference type="Proteomes" id="UP000064967"/>
    </source>
</evidence>
<dbReference type="KEGG" id="llu:AKJ09_07415"/>
<protein>
    <submittedName>
        <fullName evidence="2">Uncharacterized protein</fullName>
    </submittedName>
</protein>
<dbReference type="STRING" id="1391654.AKJ09_07415"/>
<reference evidence="2 3" key="1">
    <citation type="submission" date="2015-08" db="EMBL/GenBank/DDBJ databases">
        <authorList>
            <person name="Babu N.S."/>
            <person name="Beckwith C.J."/>
            <person name="Beseler K.G."/>
            <person name="Brison A."/>
            <person name="Carone J.V."/>
            <person name="Caskin T.P."/>
            <person name="Diamond M."/>
            <person name="Durham M.E."/>
            <person name="Foxe J.M."/>
            <person name="Go M."/>
            <person name="Henderson B.A."/>
            <person name="Jones I.B."/>
            <person name="McGettigan J.A."/>
            <person name="Micheletti S.J."/>
            <person name="Nasrallah M.E."/>
            <person name="Ortiz D."/>
            <person name="Piller C.R."/>
            <person name="Privatt S.R."/>
            <person name="Schneider S.L."/>
            <person name="Sharp S."/>
            <person name="Smith T.C."/>
            <person name="Stanton J.D."/>
            <person name="Ullery H.E."/>
            <person name="Wilson R.J."/>
            <person name="Serrano M.G."/>
            <person name="Buck G."/>
            <person name="Lee V."/>
            <person name="Wang Y."/>
            <person name="Carvalho R."/>
            <person name="Voegtly L."/>
            <person name="Shi R."/>
            <person name="Duckworth R."/>
            <person name="Johnson A."/>
            <person name="Loviza R."/>
            <person name="Walstead R."/>
            <person name="Shah Z."/>
            <person name="Kiflezghi M."/>
            <person name="Wade K."/>
            <person name="Ball S.L."/>
            <person name="Bradley K.W."/>
            <person name="Asai D.J."/>
            <person name="Bowman C.A."/>
            <person name="Russell D.A."/>
            <person name="Pope W.H."/>
            <person name="Jacobs-Sera D."/>
            <person name="Hendrix R.W."/>
            <person name="Hatfull G.F."/>
        </authorList>
    </citation>
    <scope>NUCLEOTIDE SEQUENCE [LARGE SCALE GENOMIC DNA]</scope>
    <source>
        <strain evidence="2 3">DSM 27648</strain>
    </source>
</reference>
<evidence type="ECO:0000313" key="2">
    <source>
        <dbReference type="EMBL" id="AKV00752.1"/>
    </source>
</evidence>
<sequence length="380" mass="39260">MRDVARLPVGLVMGLVMGLGSAGLALAQSDAVVHVEYAASGGSGGCPSSASFIEQLRSRSHRIRVSDRTDGARTIVVRVEAHDGRSAGRLTIREVDGGEAERSVQGSTCSEVVSSLAFVAAVAVDPGASLLPEPHAVSPAATAAPAPPASKAGGSIPAAPAPSATPQETTTTTPPPTVANGGSDEREPPSRTERASNEDGNDARPTAKSWELAVGLDGQVLSGPAPSVVFVLPVFVEIASSHRGLLSPSARLHFERLNTSSQTAGAGAEFTWTAGGLDLCPVAWSPDRFRIAPCLRTEVGVLQGGGIGVQPARSSSRLWLSTGAAAHVRWMAFRPVFVDLEAGLGAPLVRDRFFVQQNTMVFRVPDAEWSAALGVGATIW</sequence>
<evidence type="ECO:0000256" key="1">
    <source>
        <dbReference type="SAM" id="MobiDB-lite"/>
    </source>
</evidence>
<organism evidence="2 3">
    <name type="scientific">Labilithrix luteola</name>
    <dbReference type="NCBI Taxonomy" id="1391654"/>
    <lineage>
        <taxon>Bacteria</taxon>
        <taxon>Pseudomonadati</taxon>
        <taxon>Myxococcota</taxon>
        <taxon>Polyangia</taxon>
        <taxon>Polyangiales</taxon>
        <taxon>Labilitrichaceae</taxon>
        <taxon>Labilithrix</taxon>
    </lineage>
</organism>
<feature type="compositionally biased region" description="Low complexity" evidence="1">
    <location>
        <begin position="138"/>
        <end position="172"/>
    </location>
</feature>
<keyword evidence="3" id="KW-1185">Reference proteome</keyword>